<keyword evidence="5 6" id="KW-0804">Transcription</keyword>
<dbReference type="InterPro" id="IPR007759">
    <property type="entry name" value="Asxl_HARE-HTH"/>
</dbReference>
<dbReference type="GO" id="GO:0000428">
    <property type="term" value="C:DNA-directed RNA polymerase complex"/>
    <property type="evidence" value="ECO:0007669"/>
    <property type="project" value="UniProtKB-KW"/>
</dbReference>
<keyword evidence="4 6" id="KW-0548">Nucleotidyltransferase</keyword>
<keyword evidence="2 6" id="KW-0240">DNA-directed RNA polymerase</keyword>
<evidence type="ECO:0000256" key="2">
    <source>
        <dbReference type="ARBA" id="ARBA00022478"/>
    </source>
</evidence>
<comment type="function">
    <text evidence="6">Participates in both the initiation and recycling phases of transcription. In the presence of the delta subunit, RNAP displays an increased specificity of transcription, a decreased affinity for nucleic acids, and an increased efficiency of RNA synthesis because of enhanced recycling.</text>
</comment>
<accession>A0A7H8QGH5</accession>
<evidence type="ECO:0000313" key="10">
    <source>
        <dbReference type="Proteomes" id="UP000509222"/>
    </source>
</evidence>
<dbReference type="Pfam" id="PF05066">
    <property type="entry name" value="HARE-HTH"/>
    <property type="match status" value="1"/>
</dbReference>
<evidence type="ECO:0000259" key="8">
    <source>
        <dbReference type="PROSITE" id="PS51913"/>
    </source>
</evidence>
<comment type="similarity">
    <text evidence="1 6">Belongs to the RpoE family.</text>
</comment>
<sequence length="202" mass="23587">MKIRELSREELIEESFVDLTYAMLQETHETKTYPELVTEIENLLGLSKEDMKARLVQFYTDMNIDGRFLILGENRWGLREWYPVEQIEEESAPTVKARKKKAKVADDEDFDDMDLELEDELEFDDFDDADDDDEDEDDDASALIIPPVGDEEEEEEEVIDFDVDVDDDDDEVDVDVLVEDLDGNIIDDEEEEEEDDLEDDLK</sequence>
<comment type="subunit">
    <text evidence="6">RNAP is composed of a core of 2 alpha, a beta and a beta' subunits. The core is associated with a delta subunit and one of several sigma factors.</text>
</comment>
<protein>
    <recommendedName>
        <fullName evidence="6">Probable DNA-directed RNA polymerase subunit delta</fullName>
    </recommendedName>
    <alternativeName>
        <fullName evidence="6">RNAP delta factor</fullName>
    </alternativeName>
</protein>
<keyword evidence="10" id="KW-1185">Reference proteome</keyword>
<dbReference type="GO" id="GO:0006351">
    <property type="term" value="P:DNA-templated transcription"/>
    <property type="evidence" value="ECO:0007669"/>
    <property type="project" value="InterPro"/>
</dbReference>
<dbReference type="NCBIfam" id="TIGR04567">
    <property type="entry name" value="RNAP_delt_lowGC"/>
    <property type="match status" value="1"/>
</dbReference>
<dbReference type="AlphaFoldDB" id="A0A7H8QGH5"/>
<dbReference type="GO" id="GO:0003899">
    <property type="term" value="F:DNA-directed RNA polymerase activity"/>
    <property type="evidence" value="ECO:0007669"/>
    <property type="project" value="UniProtKB-UniRule"/>
</dbReference>
<dbReference type="GO" id="GO:0006355">
    <property type="term" value="P:regulation of DNA-templated transcription"/>
    <property type="evidence" value="ECO:0007669"/>
    <property type="project" value="UniProtKB-UniRule"/>
</dbReference>
<name>A0A7H8QGH5_9BACL</name>
<dbReference type="HAMAP" id="MF_00357">
    <property type="entry name" value="RNApol_bact_RpoE"/>
    <property type="match status" value="1"/>
</dbReference>
<dbReference type="InterPro" id="IPR038087">
    <property type="entry name" value="RNAP_delta_N_dom_sf"/>
</dbReference>
<evidence type="ECO:0000256" key="7">
    <source>
        <dbReference type="SAM" id="MobiDB-lite"/>
    </source>
</evidence>
<dbReference type="EMBL" id="CP051177">
    <property type="protein sequence ID" value="QKX52585.1"/>
    <property type="molecule type" value="Genomic_DNA"/>
</dbReference>
<evidence type="ECO:0000256" key="5">
    <source>
        <dbReference type="ARBA" id="ARBA00023163"/>
    </source>
</evidence>
<dbReference type="RefSeq" id="WP_176295117.1">
    <property type="nucleotide sequence ID" value="NZ_CP051177.1"/>
</dbReference>
<evidence type="ECO:0000256" key="4">
    <source>
        <dbReference type="ARBA" id="ARBA00022695"/>
    </source>
</evidence>
<dbReference type="Gene3D" id="1.10.10.1250">
    <property type="entry name" value="RNA polymerase, subunit delta, N-terminal domain"/>
    <property type="match status" value="1"/>
</dbReference>
<evidence type="ECO:0000313" key="9">
    <source>
        <dbReference type="EMBL" id="QKX52585.1"/>
    </source>
</evidence>
<evidence type="ECO:0000256" key="3">
    <source>
        <dbReference type="ARBA" id="ARBA00022679"/>
    </source>
</evidence>
<dbReference type="Proteomes" id="UP000509222">
    <property type="component" value="Chromosome"/>
</dbReference>
<feature type="compositionally biased region" description="Acidic residues" evidence="7">
    <location>
        <begin position="149"/>
        <end position="202"/>
    </location>
</feature>
<organism evidence="9 10">
    <name type="scientific">Planococcus glaciei</name>
    <dbReference type="NCBI Taxonomy" id="459472"/>
    <lineage>
        <taxon>Bacteria</taxon>
        <taxon>Bacillati</taxon>
        <taxon>Bacillota</taxon>
        <taxon>Bacilli</taxon>
        <taxon>Bacillales</taxon>
        <taxon>Caryophanaceae</taxon>
        <taxon>Planococcus</taxon>
    </lineage>
</organism>
<gene>
    <name evidence="6 9" type="primary">rpoE</name>
    <name evidence="9" type="ORF">HF394_03040</name>
</gene>
<feature type="region of interest" description="Disordered" evidence="7">
    <location>
        <begin position="122"/>
        <end position="202"/>
    </location>
</feature>
<evidence type="ECO:0000256" key="6">
    <source>
        <dbReference type="HAMAP-Rule" id="MF_00357"/>
    </source>
</evidence>
<proteinExistence type="inferred from homology"/>
<feature type="domain" description="HTH HARE-type" evidence="8">
    <location>
        <begin position="14"/>
        <end position="81"/>
    </location>
</feature>
<dbReference type="InterPro" id="IPR029757">
    <property type="entry name" value="RpoE"/>
</dbReference>
<evidence type="ECO:0000256" key="1">
    <source>
        <dbReference type="ARBA" id="ARBA00009828"/>
    </source>
</evidence>
<reference evidence="9 10" key="1">
    <citation type="submission" date="2020-04" db="EMBL/GenBank/DDBJ databases">
        <authorList>
            <person name="Pajer P."/>
            <person name="Broz P."/>
        </authorList>
    </citation>
    <scope>NUCLEOTIDE SEQUENCE [LARGE SCALE GENOMIC DNA]</scope>
    <source>
        <strain evidence="10">NRL-ATB46093</strain>
    </source>
</reference>
<reference evidence="10" key="2">
    <citation type="submission" date="2020-06" db="EMBL/GenBank/DDBJ databases">
        <title>Isolation of Planomicrobium glaciei.</title>
        <authorList>
            <person name="Malisova L."/>
            <person name="Safrankova R."/>
            <person name="Jakubu V."/>
            <person name="Spanelova P."/>
        </authorList>
    </citation>
    <scope>NUCLEOTIDE SEQUENCE [LARGE SCALE GENOMIC DNA]</scope>
    <source>
        <strain evidence="10">NRL-ATB46093</strain>
    </source>
</reference>
<keyword evidence="3 6" id="KW-0808">Transferase</keyword>
<feature type="compositionally biased region" description="Acidic residues" evidence="7">
    <location>
        <begin position="122"/>
        <end position="140"/>
    </location>
</feature>
<dbReference type="PROSITE" id="PS51913">
    <property type="entry name" value="HTH_HARE"/>
    <property type="match status" value="1"/>
</dbReference>